<dbReference type="AlphaFoldDB" id="A0AB36CL99"/>
<protein>
    <recommendedName>
        <fullName evidence="3">Terminase</fullName>
    </recommendedName>
</protein>
<reference evidence="1 2" key="1">
    <citation type="submission" date="2020-04" db="EMBL/GenBank/DDBJ databases">
        <authorList>
            <person name="Hitch T.C.A."/>
            <person name="Wylensek D."/>
            <person name="Clavel T."/>
        </authorList>
    </citation>
    <scope>NUCLEOTIDE SEQUENCE [LARGE SCALE GENOMIC DNA]</scope>
    <source>
        <strain evidence="1 2">BL-383-APC-3D</strain>
    </source>
</reference>
<dbReference type="RefSeq" id="WP_168969848.1">
    <property type="nucleotide sequence ID" value="NZ_JABAFZ010000006.1"/>
</dbReference>
<comment type="caution">
    <text evidence="1">The sequence shown here is derived from an EMBL/GenBank/DDBJ whole genome shotgun (WGS) entry which is preliminary data.</text>
</comment>
<evidence type="ECO:0000313" key="2">
    <source>
        <dbReference type="Proteomes" id="UP000544551"/>
    </source>
</evidence>
<gene>
    <name evidence="1" type="ORF">HF853_07790</name>
</gene>
<evidence type="ECO:0008006" key="3">
    <source>
        <dbReference type="Google" id="ProtNLM"/>
    </source>
</evidence>
<evidence type="ECO:0000313" key="1">
    <source>
        <dbReference type="EMBL" id="NME89568.1"/>
    </source>
</evidence>
<dbReference type="Proteomes" id="UP000544551">
    <property type="component" value="Unassembled WGS sequence"/>
</dbReference>
<proteinExistence type="predicted"/>
<dbReference type="EMBL" id="JABAFZ010000006">
    <property type="protein sequence ID" value="NME89568.1"/>
    <property type="molecule type" value="Genomic_DNA"/>
</dbReference>
<name>A0AB36CL99_9CORY</name>
<sequence>MAWKPEFPGEWPTLGWTMLDWYTDMLAQPDCADYQPLVLTDEQAKFVLDYYRLDPRTGRRVVRRGVLSRSKGWGKSPIVGAIGAGEGLGPVVFDGWDANGRPVGRPWNTVRTPRVQFAALNEDQTKNAFEPMLEMLREGPVMDYYDIDPMETFVALPKGRIEFITAAALSKEGEKPVFAALDQTEGWVRSNGGKNLASVIRRNAGKIGGSTLETPNSYRPGTGSVSEETFAYAQAIEEGRASTGGLLVDHREAPASTDMSDDESLYQGLLVAYGDSARENGGWVDLRRIMDEIRDPATDPQDARQYYLNQVTHASDSWVSKPEIMAAVDLNKHPAPGDVITLGFDGSRGRNKGKADATALVGMRVRDKHLFTIGVWEPREGDPQDWTPNIAEVDAVVRETKEKFNVVGFYADPSGWTGQIAEWEALFASTLKVKASRDAPISAWPRGKDTRVADHVEMLRLALVSGEMTWDGSSALMRHMLNARRRALRRGGYLLYKQFPDSPDKIDAAYAGIMAYKACLDFISSGKSAKPVNGPRRRRKAVLA</sequence>
<accession>A0AB36CL99</accession>
<organism evidence="1 2">
    <name type="scientific">Corynebacterium stationis</name>
    <dbReference type="NCBI Taxonomy" id="1705"/>
    <lineage>
        <taxon>Bacteria</taxon>
        <taxon>Bacillati</taxon>
        <taxon>Actinomycetota</taxon>
        <taxon>Actinomycetes</taxon>
        <taxon>Mycobacteriales</taxon>
        <taxon>Corynebacteriaceae</taxon>
        <taxon>Corynebacterium</taxon>
    </lineage>
</organism>